<sequence length="194" mass="21878">MTFRRTRCAHCRAKLTPERPSQIVHAECAEPYAIAKREKEERAQAKAVRMAARVEKAETRRRKAALMTAQDARRIAQRATNAFVLARDHGLPCISCGKTGEGAYHAGHYRSCGSAPHLALDLRNIHRQCAPCNLHLHGNLIEYRKGLIARFGEDFVLTLEADETPRAYKKHDYEAIAAERRAATRELKKGDRHG</sequence>
<accession>A0ABW5EZN5</accession>
<reference evidence="2" key="1">
    <citation type="journal article" date="2019" name="Int. J. Syst. Evol. Microbiol.">
        <title>The Global Catalogue of Microorganisms (GCM) 10K type strain sequencing project: providing services to taxonomists for standard genome sequencing and annotation.</title>
        <authorList>
            <consortium name="The Broad Institute Genomics Platform"/>
            <consortium name="The Broad Institute Genome Sequencing Center for Infectious Disease"/>
            <person name="Wu L."/>
            <person name="Ma J."/>
        </authorList>
    </citation>
    <scope>NUCLEOTIDE SEQUENCE [LARGE SCALE GENOMIC DNA]</scope>
    <source>
        <strain evidence="2">CCUG 62793</strain>
    </source>
</reference>
<evidence type="ECO:0000313" key="2">
    <source>
        <dbReference type="Proteomes" id="UP001597287"/>
    </source>
</evidence>
<dbReference type="EMBL" id="JBHUIG010000075">
    <property type="protein sequence ID" value="MFD2323520.1"/>
    <property type="molecule type" value="Genomic_DNA"/>
</dbReference>
<dbReference type="InterPro" id="IPR008713">
    <property type="entry name" value="Phage_lambda_NinG"/>
</dbReference>
<organism evidence="1 2">
    <name type="scientific">Delftia deserti</name>
    <dbReference type="NCBI Taxonomy" id="1651218"/>
    <lineage>
        <taxon>Bacteria</taxon>
        <taxon>Pseudomonadati</taxon>
        <taxon>Pseudomonadota</taxon>
        <taxon>Betaproteobacteria</taxon>
        <taxon>Burkholderiales</taxon>
        <taxon>Comamonadaceae</taxon>
        <taxon>Delftia</taxon>
    </lineage>
</organism>
<proteinExistence type="predicted"/>
<dbReference type="RefSeq" id="WP_380106445.1">
    <property type="nucleotide sequence ID" value="NZ_JBHSIH010000001.1"/>
</dbReference>
<evidence type="ECO:0000313" key="1">
    <source>
        <dbReference type="EMBL" id="MFD2323520.1"/>
    </source>
</evidence>
<keyword evidence="2" id="KW-1185">Reference proteome</keyword>
<dbReference type="Pfam" id="PF05766">
    <property type="entry name" value="NinG"/>
    <property type="match status" value="1"/>
</dbReference>
<protein>
    <submittedName>
        <fullName evidence="1">Recombination protein NinG</fullName>
    </submittedName>
</protein>
<comment type="caution">
    <text evidence="1">The sequence shown here is derived from an EMBL/GenBank/DDBJ whole genome shotgun (WGS) entry which is preliminary data.</text>
</comment>
<name>A0ABW5EZN5_9BURK</name>
<gene>
    <name evidence="1" type="ORF">ACFSPV_33045</name>
</gene>
<dbReference type="Proteomes" id="UP001597287">
    <property type="component" value="Unassembled WGS sequence"/>
</dbReference>